<dbReference type="PROSITE" id="PS00018">
    <property type="entry name" value="EF_HAND_1"/>
    <property type="match status" value="1"/>
</dbReference>
<dbReference type="RefSeq" id="WP_089372336.1">
    <property type="nucleotide sequence ID" value="NZ_BMEP01000006.1"/>
</dbReference>
<dbReference type="AlphaFoldDB" id="A0A239AQR3"/>
<evidence type="ECO:0000313" key="2">
    <source>
        <dbReference type="EMBL" id="SNR98015.1"/>
    </source>
</evidence>
<feature type="coiled-coil region" evidence="1">
    <location>
        <begin position="14"/>
        <end position="48"/>
    </location>
</feature>
<protein>
    <submittedName>
        <fullName evidence="2">Uncharacterized protein</fullName>
    </submittedName>
</protein>
<keyword evidence="3" id="KW-1185">Reference proteome</keyword>
<dbReference type="InterPro" id="IPR018247">
    <property type="entry name" value="EF_Hand_1_Ca_BS"/>
</dbReference>
<name>A0A239AQR3_9FLAO</name>
<dbReference type="Proteomes" id="UP000198379">
    <property type="component" value="Unassembled WGS sequence"/>
</dbReference>
<accession>A0A239AQR3</accession>
<dbReference type="OrthoDB" id="752086at2"/>
<sequence length="273" mass="29504">MSTLQTLMPTKSITEEKKKELDALTSQVLAAQNQVEELQAVVTSLAEKSTKVEAQLAARDANKTKALNNKELVDKVVDQVIDLEKSSKIIDKEIKSSCEKIGAVALDIKKVIDLLIYSAEEINYLSNLIVREKAKNPLISDELVTMVGNAGTNANNAVALTLVALDSVFTARANTTESDSAIILENFHAEKLYDFMTKEDPSNTHEDLPKTNIKTLIDTMYDNALELYALALDAKNDTTKQLSNATTALDSAKMNLSSLEAGLAAANAAALAS</sequence>
<dbReference type="EMBL" id="FZNY01000005">
    <property type="protein sequence ID" value="SNR98015.1"/>
    <property type="molecule type" value="Genomic_DNA"/>
</dbReference>
<gene>
    <name evidence="2" type="ORF">SAMN06265376_10577</name>
</gene>
<reference evidence="2 3" key="1">
    <citation type="submission" date="2017-06" db="EMBL/GenBank/DDBJ databases">
        <authorList>
            <person name="Kim H.J."/>
            <person name="Triplett B.A."/>
        </authorList>
    </citation>
    <scope>NUCLEOTIDE SEQUENCE [LARGE SCALE GENOMIC DNA]</scope>
    <source>
        <strain evidence="2 3">DSM 25597</strain>
    </source>
</reference>
<evidence type="ECO:0000256" key="1">
    <source>
        <dbReference type="SAM" id="Coils"/>
    </source>
</evidence>
<proteinExistence type="predicted"/>
<keyword evidence="1" id="KW-0175">Coiled coil</keyword>
<organism evidence="2 3">
    <name type="scientific">Dokdonia pacifica</name>
    <dbReference type="NCBI Taxonomy" id="1627892"/>
    <lineage>
        <taxon>Bacteria</taxon>
        <taxon>Pseudomonadati</taxon>
        <taxon>Bacteroidota</taxon>
        <taxon>Flavobacteriia</taxon>
        <taxon>Flavobacteriales</taxon>
        <taxon>Flavobacteriaceae</taxon>
        <taxon>Dokdonia</taxon>
    </lineage>
</organism>
<evidence type="ECO:0000313" key="3">
    <source>
        <dbReference type="Proteomes" id="UP000198379"/>
    </source>
</evidence>